<dbReference type="InterPro" id="IPR015300">
    <property type="entry name" value="DNA-bd_pseudobarrel_sf"/>
</dbReference>
<keyword evidence="2" id="KW-0805">Transcription regulation</keyword>
<sequence length="334" mass="36764">MEVQPPVVDCDVWFACAAPYSGRLPAVGSRVYYFPHGHAEQCGVPLTPQFPYRHCFPCTVTQLVVSVDGADEIHATISLQPGDRDDVPHRRAVPAGCSPGPDQREFCFFEKQLSLSDVFALTLPESGANDVLPPLQRNLNAADQPLLFIKDLRGVRWKFRHVLSDHDGRHLLTTGWGEFVVAKRLVYGDSVVFMRRPDGELLLGVRRRGPDGSHPGPESSHATTAARLASRRWSLPFDVTYYPRVSTDEFVVRREVVDASPAAFAPGVPVRLLMNPDDTRRRTEMVFGTVRADDSLRAWRKLELAKRARGSGGGRSTATAGAGGLAIASTRPSR</sequence>
<dbReference type="InterPro" id="IPR003340">
    <property type="entry name" value="B3_DNA-bd"/>
</dbReference>
<dbReference type="eggNOG" id="ENOG502QVP0">
    <property type="taxonomic scope" value="Eukaryota"/>
</dbReference>
<keyword evidence="9" id="KW-1185">Reference proteome</keyword>
<dbReference type="CDD" id="cd10017">
    <property type="entry name" value="B3_DNA"/>
    <property type="match status" value="1"/>
</dbReference>
<dbReference type="PANTHER" id="PTHR31384">
    <property type="entry name" value="AUXIN RESPONSE FACTOR 4-RELATED"/>
    <property type="match status" value="1"/>
</dbReference>
<dbReference type="SMART" id="SM01019">
    <property type="entry name" value="B3"/>
    <property type="match status" value="1"/>
</dbReference>
<proteinExistence type="predicted"/>
<dbReference type="Pfam" id="PF02362">
    <property type="entry name" value="B3"/>
    <property type="match status" value="1"/>
</dbReference>
<feature type="region of interest" description="Disordered" evidence="6">
    <location>
        <begin position="308"/>
        <end position="334"/>
    </location>
</feature>
<dbReference type="Gene3D" id="2.40.330.10">
    <property type="entry name" value="DNA-binding pseudobarrel domain"/>
    <property type="match status" value="1"/>
</dbReference>
<dbReference type="InterPro" id="IPR044835">
    <property type="entry name" value="ARF_plant"/>
</dbReference>
<dbReference type="GO" id="GO:0006355">
    <property type="term" value="P:regulation of DNA-templated transcription"/>
    <property type="evidence" value="ECO:0007669"/>
    <property type="project" value="InterPro"/>
</dbReference>
<evidence type="ECO:0000313" key="9">
    <source>
        <dbReference type="Proteomes" id="UP000026961"/>
    </source>
</evidence>
<dbReference type="EnsemblPlants" id="OGLUM07G05050.1">
    <property type="protein sequence ID" value="OGLUM07G05050.1"/>
    <property type="gene ID" value="OGLUM07G05050"/>
</dbReference>
<dbReference type="PROSITE" id="PS50863">
    <property type="entry name" value="B3"/>
    <property type="match status" value="1"/>
</dbReference>
<evidence type="ECO:0000313" key="8">
    <source>
        <dbReference type="EnsemblPlants" id="OGLUM07G05050.1"/>
    </source>
</evidence>
<evidence type="ECO:0000256" key="1">
    <source>
        <dbReference type="ARBA" id="ARBA00004123"/>
    </source>
</evidence>
<name>A0A0E0AGM5_9ORYZ</name>
<evidence type="ECO:0000256" key="3">
    <source>
        <dbReference type="ARBA" id="ARBA00023125"/>
    </source>
</evidence>
<feature type="compositionally biased region" description="Low complexity" evidence="6">
    <location>
        <begin position="316"/>
        <end position="334"/>
    </location>
</feature>
<dbReference type="Gramene" id="OGLUM07G05050.1">
    <property type="protein sequence ID" value="OGLUM07G05050.1"/>
    <property type="gene ID" value="OGLUM07G05050"/>
</dbReference>
<dbReference type="HOGENOM" id="CLU_774750_0_0_1"/>
<evidence type="ECO:0000256" key="6">
    <source>
        <dbReference type="SAM" id="MobiDB-lite"/>
    </source>
</evidence>
<comment type="subcellular location">
    <subcellularLocation>
        <location evidence="1">Nucleus</location>
    </subcellularLocation>
</comment>
<keyword evidence="5" id="KW-0539">Nucleus</keyword>
<dbReference type="PANTHER" id="PTHR31384:SF94">
    <property type="entry name" value="AUXIN RESPONSE FACTOR 17"/>
    <property type="match status" value="1"/>
</dbReference>
<dbReference type="GO" id="GO:0009725">
    <property type="term" value="P:response to hormone"/>
    <property type="evidence" value="ECO:0007669"/>
    <property type="project" value="InterPro"/>
</dbReference>
<dbReference type="SUPFAM" id="SSF101936">
    <property type="entry name" value="DNA-binding pseudobarrel domain"/>
    <property type="match status" value="1"/>
</dbReference>
<dbReference type="GO" id="GO:0003677">
    <property type="term" value="F:DNA binding"/>
    <property type="evidence" value="ECO:0007669"/>
    <property type="project" value="UniProtKB-KW"/>
</dbReference>
<keyword evidence="4" id="KW-0804">Transcription</keyword>
<protein>
    <submittedName>
        <fullName evidence="8">Auxin response factor</fullName>
    </submittedName>
</protein>
<dbReference type="AlphaFoldDB" id="A0A0E0AGM5"/>
<accession>A0A0E0AGM5</accession>
<evidence type="ECO:0000256" key="4">
    <source>
        <dbReference type="ARBA" id="ARBA00023163"/>
    </source>
</evidence>
<reference evidence="8" key="1">
    <citation type="submission" date="2015-04" db="UniProtKB">
        <authorList>
            <consortium name="EnsemblPlants"/>
        </authorList>
    </citation>
    <scope>IDENTIFICATION</scope>
</reference>
<keyword evidence="3" id="KW-0238">DNA-binding</keyword>
<evidence type="ECO:0000256" key="5">
    <source>
        <dbReference type="ARBA" id="ARBA00023242"/>
    </source>
</evidence>
<feature type="domain" description="TF-B3" evidence="7">
    <location>
        <begin position="106"/>
        <end position="209"/>
    </location>
</feature>
<organism evidence="8">
    <name type="scientific">Oryza glumipatula</name>
    <dbReference type="NCBI Taxonomy" id="40148"/>
    <lineage>
        <taxon>Eukaryota</taxon>
        <taxon>Viridiplantae</taxon>
        <taxon>Streptophyta</taxon>
        <taxon>Embryophyta</taxon>
        <taxon>Tracheophyta</taxon>
        <taxon>Spermatophyta</taxon>
        <taxon>Magnoliopsida</taxon>
        <taxon>Liliopsida</taxon>
        <taxon>Poales</taxon>
        <taxon>Poaceae</taxon>
        <taxon>BOP clade</taxon>
        <taxon>Oryzoideae</taxon>
        <taxon>Oryzeae</taxon>
        <taxon>Oryzinae</taxon>
        <taxon>Oryza</taxon>
    </lineage>
</organism>
<dbReference type="GO" id="GO:0005634">
    <property type="term" value="C:nucleus"/>
    <property type="evidence" value="ECO:0007669"/>
    <property type="project" value="UniProtKB-SubCell"/>
</dbReference>
<evidence type="ECO:0000256" key="2">
    <source>
        <dbReference type="ARBA" id="ARBA00023015"/>
    </source>
</evidence>
<reference evidence="8" key="2">
    <citation type="submission" date="2018-05" db="EMBL/GenBank/DDBJ databases">
        <title>OgluRS3 (Oryza glumaepatula Reference Sequence Version 3).</title>
        <authorList>
            <person name="Zhang J."/>
            <person name="Kudrna D."/>
            <person name="Lee S."/>
            <person name="Talag J."/>
            <person name="Welchert J."/>
            <person name="Wing R.A."/>
        </authorList>
    </citation>
    <scope>NUCLEOTIDE SEQUENCE [LARGE SCALE GENOMIC DNA]</scope>
</reference>
<dbReference type="STRING" id="40148.A0A0E0AGM5"/>
<dbReference type="Proteomes" id="UP000026961">
    <property type="component" value="Chromosome 7"/>
</dbReference>
<evidence type="ECO:0000259" key="7">
    <source>
        <dbReference type="PROSITE" id="PS50863"/>
    </source>
</evidence>